<dbReference type="NCBIfam" id="TIGR00756">
    <property type="entry name" value="PPR"/>
    <property type="match status" value="1"/>
</dbReference>
<protein>
    <submittedName>
        <fullName evidence="3">Uncharacterized protein</fullName>
    </submittedName>
</protein>
<organism evidence="3 4">
    <name type="scientific">Spirodela intermedia</name>
    <name type="common">Intermediate duckweed</name>
    <dbReference type="NCBI Taxonomy" id="51605"/>
    <lineage>
        <taxon>Eukaryota</taxon>
        <taxon>Viridiplantae</taxon>
        <taxon>Streptophyta</taxon>
        <taxon>Embryophyta</taxon>
        <taxon>Tracheophyta</taxon>
        <taxon>Spermatophyta</taxon>
        <taxon>Magnoliopsida</taxon>
        <taxon>Liliopsida</taxon>
        <taxon>Araceae</taxon>
        <taxon>Lemnoideae</taxon>
        <taxon>Spirodela</taxon>
    </lineage>
</organism>
<sequence length="70" mass="7788">MPDTGISREYQHLQHHCEGPLSRALSLTARLLTASATKSLFEEMTTSRTKPKVITYNALIKGYCKGGNTY</sequence>
<dbReference type="InterPro" id="IPR002885">
    <property type="entry name" value="PPR_rpt"/>
</dbReference>
<evidence type="ECO:0000313" key="4">
    <source>
        <dbReference type="Proteomes" id="UP000663760"/>
    </source>
</evidence>
<dbReference type="EMBL" id="LR746264">
    <property type="protein sequence ID" value="CAA7388475.1"/>
    <property type="molecule type" value="Genomic_DNA"/>
</dbReference>
<keyword evidence="4" id="KW-1185">Reference proteome</keyword>
<evidence type="ECO:0000256" key="1">
    <source>
        <dbReference type="ARBA" id="ARBA00022737"/>
    </source>
</evidence>
<dbReference type="Gene3D" id="1.25.40.10">
    <property type="entry name" value="Tetratricopeptide repeat domain"/>
    <property type="match status" value="1"/>
</dbReference>
<accession>A0A7I8JX74</accession>
<dbReference type="InterPro" id="IPR011990">
    <property type="entry name" value="TPR-like_helical_dom_sf"/>
</dbReference>
<dbReference type="EMBL" id="LR743588">
    <property type="protein sequence ID" value="CAA2614212.1"/>
    <property type="molecule type" value="Genomic_DNA"/>
</dbReference>
<dbReference type="AlphaFoldDB" id="A0A7I8JX74"/>
<gene>
    <name evidence="2" type="ORF">SI7747_01000606</name>
    <name evidence="3" type="ORF">SI8410_01000689</name>
</gene>
<dbReference type="Proteomes" id="UP000663760">
    <property type="component" value="Chromosome 1"/>
</dbReference>
<name>A0A7I8JX74_SPIIN</name>
<proteinExistence type="predicted"/>
<evidence type="ECO:0000313" key="2">
    <source>
        <dbReference type="EMBL" id="CAA2614212.1"/>
    </source>
</evidence>
<evidence type="ECO:0000313" key="3">
    <source>
        <dbReference type="EMBL" id="CAA7388475.1"/>
    </source>
</evidence>
<reference evidence="3" key="1">
    <citation type="submission" date="2020-02" db="EMBL/GenBank/DDBJ databases">
        <authorList>
            <person name="Scholz U."/>
            <person name="Mascher M."/>
            <person name="Fiebig A."/>
        </authorList>
    </citation>
    <scope>NUCLEOTIDE SEQUENCE</scope>
</reference>
<dbReference type="Pfam" id="PF12854">
    <property type="entry name" value="PPR_1"/>
    <property type="match status" value="1"/>
</dbReference>
<keyword evidence="1" id="KW-0677">Repeat</keyword>